<evidence type="ECO:0000256" key="8">
    <source>
        <dbReference type="ARBA" id="ARBA00048628"/>
    </source>
</evidence>
<evidence type="ECO:0000256" key="4">
    <source>
        <dbReference type="ARBA" id="ARBA00022630"/>
    </source>
</evidence>
<keyword evidence="11" id="KW-1185">Reference proteome</keyword>
<dbReference type="Gene3D" id="3.20.20.220">
    <property type="match status" value="1"/>
</dbReference>
<evidence type="ECO:0000313" key="10">
    <source>
        <dbReference type="EMBL" id="MDV3457101.1"/>
    </source>
</evidence>
<dbReference type="InterPro" id="IPR003171">
    <property type="entry name" value="Mehydrof_redctse-like"/>
</dbReference>
<gene>
    <name evidence="10" type="ORF">RZN05_08915</name>
</gene>
<accession>A0ABU3Y6U2</accession>
<comment type="pathway">
    <text evidence="7">Amino-acid biosynthesis; L-methionine biosynthesis via de novo pathway.</text>
</comment>
<evidence type="ECO:0000256" key="5">
    <source>
        <dbReference type="ARBA" id="ARBA00022827"/>
    </source>
</evidence>
<evidence type="ECO:0000256" key="9">
    <source>
        <dbReference type="RuleBase" id="RU003862"/>
    </source>
</evidence>
<protein>
    <recommendedName>
        <fullName evidence="9">Methylenetetrahydrofolate reductase</fullName>
    </recommendedName>
</protein>
<evidence type="ECO:0000313" key="11">
    <source>
        <dbReference type="Proteomes" id="UP001273531"/>
    </source>
</evidence>
<evidence type="ECO:0000256" key="2">
    <source>
        <dbReference type="ARBA" id="ARBA00004777"/>
    </source>
</evidence>
<keyword evidence="4 9" id="KW-0285">Flavoprotein</keyword>
<sequence>MNALATRPSPDTGPASALLRGYSIEITSKDVASLASAADALAPGTRIAITSLPGESLAQRLATTQAVLRHGFRPVPHIAARRLPSAQALETLLEAFADIGAVQDLFVIAGDVDKAEGPFDDALAVIRSGLLARYGAEHIGIGGYPEGHPRIGRDRLWAALRDKTVAASDQGLDVSIVTQFGFEAELATLWVKRVRETGIDAPIRIGIPGPASAAALLRFATRCGVRASGSALRKYGMSVTRLMQSAGPDAYVRDIAAGLAAFPSGEVGLHFYPFGGLGNTVRWIAEAGAH</sequence>
<dbReference type="InterPro" id="IPR029041">
    <property type="entry name" value="FAD-linked_oxidoreductase-like"/>
</dbReference>
<proteinExistence type="inferred from homology"/>
<dbReference type="EMBL" id="JAWJEJ010000001">
    <property type="protein sequence ID" value="MDV3457101.1"/>
    <property type="molecule type" value="Genomic_DNA"/>
</dbReference>
<dbReference type="PANTHER" id="PTHR45754:SF3">
    <property type="entry name" value="METHYLENETETRAHYDROFOLATE REDUCTASE (NADPH)"/>
    <property type="match status" value="1"/>
</dbReference>
<dbReference type="GO" id="GO:0004489">
    <property type="term" value="F:methylenetetrahydrofolate reductase [NAD(P)H] activity"/>
    <property type="evidence" value="ECO:0007669"/>
    <property type="project" value="UniProtKB-EC"/>
</dbReference>
<evidence type="ECO:0000256" key="3">
    <source>
        <dbReference type="ARBA" id="ARBA00006743"/>
    </source>
</evidence>
<evidence type="ECO:0000256" key="6">
    <source>
        <dbReference type="ARBA" id="ARBA00023002"/>
    </source>
</evidence>
<name>A0ABU3Y6U2_9SPHN</name>
<comment type="catalytic activity">
    <reaction evidence="8">
        <text>(6S)-5-methyl-5,6,7,8-tetrahydrofolate + NAD(+) = (6R)-5,10-methylene-5,6,7,8-tetrahydrofolate + NADH + H(+)</text>
        <dbReference type="Rhea" id="RHEA:19821"/>
        <dbReference type="ChEBI" id="CHEBI:15378"/>
        <dbReference type="ChEBI" id="CHEBI:15636"/>
        <dbReference type="ChEBI" id="CHEBI:18608"/>
        <dbReference type="ChEBI" id="CHEBI:57540"/>
        <dbReference type="ChEBI" id="CHEBI:57945"/>
        <dbReference type="EC" id="1.5.1.54"/>
    </reaction>
    <physiologicalReaction direction="right-to-left" evidence="8">
        <dbReference type="Rhea" id="RHEA:19823"/>
    </physiologicalReaction>
</comment>
<organism evidence="10 11">
    <name type="scientific">Sphingomonas agrestis</name>
    <dbReference type="NCBI Taxonomy" id="3080540"/>
    <lineage>
        <taxon>Bacteria</taxon>
        <taxon>Pseudomonadati</taxon>
        <taxon>Pseudomonadota</taxon>
        <taxon>Alphaproteobacteria</taxon>
        <taxon>Sphingomonadales</taxon>
        <taxon>Sphingomonadaceae</taxon>
        <taxon>Sphingomonas</taxon>
    </lineage>
</organism>
<keyword evidence="6 9" id="KW-0560">Oxidoreductase</keyword>
<reference evidence="10 11" key="1">
    <citation type="submission" date="2023-10" db="EMBL/GenBank/DDBJ databases">
        <title>Sphingomonas sp. HF-S4 16S ribosomal RNA gene Genome sequencing and assembly.</title>
        <authorList>
            <person name="Lee H."/>
        </authorList>
    </citation>
    <scope>NUCLEOTIDE SEQUENCE [LARGE SCALE GENOMIC DNA]</scope>
    <source>
        <strain evidence="10 11">HF-S4</strain>
    </source>
</reference>
<keyword evidence="5 9" id="KW-0274">FAD</keyword>
<dbReference type="PANTHER" id="PTHR45754">
    <property type="entry name" value="METHYLENETETRAHYDROFOLATE REDUCTASE"/>
    <property type="match status" value="1"/>
</dbReference>
<comment type="pathway">
    <text evidence="2 9">One-carbon metabolism; tetrahydrofolate interconversion.</text>
</comment>
<comment type="cofactor">
    <cofactor evidence="1 9">
        <name>FAD</name>
        <dbReference type="ChEBI" id="CHEBI:57692"/>
    </cofactor>
</comment>
<evidence type="ECO:0000256" key="1">
    <source>
        <dbReference type="ARBA" id="ARBA00001974"/>
    </source>
</evidence>
<dbReference type="Pfam" id="PF02219">
    <property type="entry name" value="MTHFR"/>
    <property type="match status" value="1"/>
</dbReference>
<dbReference type="Proteomes" id="UP001273531">
    <property type="component" value="Unassembled WGS sequence"/>
</dbReference>
<comment type="caution">
    <text evidence="10">The sequence shown here is derived from an EMBL/GenBank/DDBJ whole genome shotgun (WGS) entry which is preliminary data.</text>
</comment>
<dbReference type="SUPFAM" id="SSF51730">
    <property type="entry name" value="FAD-linked oxidoreductase"/>
    <property type="match status" value="1"/>
</dbReference>
<comment type="similarity">
    <text evidence="3 9">Belongs to the methylenetetrahydrofolate reductase family.</text>
</comment>
<dbReference type="RefSeq" id="WP_317226264.1">
    <property type="nucleotide sequence ID" value="NZ_JAWJEJ010000001.1"/>
</dbReference>
<evidence type="ECO:0000256" key="7">
    <source>
        <dbReference type="ARBA" id="ARBA00034478"/>
    </source>
</evidence>